<evidence type="ECO:0000313" key="1">
    <source>
        <dbReference type="EMBL" id="MBF6058822.1"/>
    </source>
</evidence>
<dbReference type="InterPro" id="IPR032836">
    <property type="entry name" value="DsrE2-like"/>
</dbReference>
<name>A0ABS0BYF4_9GAMM</name>
<dbReference type="PANTHER" id="PTHR34655:SF2">
    <property type="entry name" value="PEROXIREDOXIN FAMILY PROTEIN"/>
    <property type="match status" value="1"/>
</dbReference>
<sequence length="175" mass="19485">MTENIDSLPDSFSVIHTKGTLDWAYPTFILASTAAVMDRQVELFFSFYGLQCVLKSTEHLKVSPLANPGMVIKSPLGPQWFKQVDLNNYLPQLIWTLPGMTRLATWGFKKHMLLQGQVPLDELRDLCVSLDVKMTACQMSVDMMGFAESDFMDGLSFAGAASYFAVTPGQQSLFV</sequence>
<dbReference type="Pfam" id="PF13686">
    <property type="entry name" value="DrsE_2"/>
    <property type="match status" value="1"/>
</dbReference>
<dbReference type="Gene3D" id="3.40.1260.10">
    <property type="entry name" value="DsrEFH-like"/>
    <property type="match status" value="1"/>
</dbReference>
<gene>
    <name evidence="1" type="ORF">H8792_010760</name>
</gene>
<dbReference type="RefSeq" id="WP_185978968.1">
    <property type="nucleotide sequence ID" value="NZ_JACBGI020000028.1"/>
</dbReference>
<protein>
    <submittedName>
        <fullName evidence="1">DsrE/DsrF/DrsH-like family protein</fullName>
    </submittedName>
</protein>
<dbReference type="SUPFAM" id="SSF75169">
    <property type="entry name" value="DsrEFH-like"/>
    <property type="match status" value="1"/>
</dbReference>
<accession>A0ABS0BYF4</accession>
<dbReference type="Proteomes" id="UP001193680">
    <property type="component" value="Unassembled WGS sequence"/>
</dbReference>
<dbReference type="EMBL" id="JACBGI020000028">
    <property type="protein sequence ID" value="MBF6058822.1"/>
    <property type="molecule type" value="Genomic_DNA"/>
</dbReference>
<dbReference type="InterPro" id="IPR027396">
    <property type="entry name" value="DsrEFH-like"/>
</dbReference>
<comment type="caution">
    <text evidence="1">The sequence shown here is derived from an EMBL/GenBank/DDBJ whole genome shotgun (WGS) entry which is preliminary data.</text>
</comment>
<reference evidence="1 2" key="1">
    <citation type="submission" date="2020-11" db="EMBL/GenBank/DDBJ databases">
        <title>Sulfur oxidizing isolate from Hospital Hole Sinkhole.</title>
        <authorList>
            <person name="Scott K.M."/>
        </authorList>
    </citation>
    <scope>NUCLEOTIDE SEQUENCE [LARGE SCALE GENOMIC DNA]</scope>
    <source>
        <strain evidence="1 2">HH1</strain>
    </source>
</reference>
<organism evidence="1 2">
    <name type="scientific">Thiomicrorhabdus heinhorstiae</name>
    <dbReference type="NCBI Taxonomy" id="2748010"/>
    <lineage>
        <taxon>Bacteria</taxon>
        <taxon>Pseudomonadati</taxon>
        <taxon>Pseudomonadota</taxon>
        <taxon>Gammaproteobacteria</taxon>
        <taxon>Thiotrichales</taxon>
        <taxon>Piscirickettsiaceae</taxon>
        <taxon>Thiomicrorhabdus</taxon>
    </lineage>
</organism>
<proteinExistence type="predicted"/>
<keyword evidence="2" id="KW-1185">Reference proteome</keyword>
<dbReference type="PANTHER" id="PTHR34655">
    <property type="entry name" value="CONSERVED WITHIN P. AEROPHILUM"/>
    <property type="match status" value="1"/>
</dbReference>
<evidence type="ECO:0000313" key="2">
    <source>
        <dbReference type="Proteomes" id="UP001193680"/>
    </source>
</evidence>